<dbReference type="PANTHER" id="PTHR43353:SF6">
    <property type="entry name" value="CYTOPLASMIC ALDEHYDE DEHYDROGENASE (EUROFUNG)"/>
    <property type="match status" value="1"/>
</dbReference>
<organism evidence="3 4">
    <name type="scientific">Babjeviella inositovora NRRL Y-12698</name>
    <dbReference type="NCBI Taxonomy" id="984486"/>
    <lineage>
        <taxon>Eukaryota</taxon>
        <taxon>Fungi</taxon>
        <taxon>Dikarya</taxon>
        <taxon>Ascomycota</taxon>
        <taxon>Saccharomycotina</taxon>
        <taxon>Pichiomycetes</taxon>
        <taxon>Serinales incertae sedis</taxon>
        <taxon>Babjeviella</taxon>
    </lineage>
</organism>
<gene>
    <name evidence="3" type="ORF">BABINDRAFT_171273</name>
</gene>
<feature type="domain" description="Aldehyde dehydrogenase" evidence="2">
    <location>
        <begin position="18"/>
        <end position="470"/>
    </location>
</feature>
<proteinExistence type="predicted"/>
<dbReference type="PANTHER" id="PTHR43353">
    <property type="entry name" value="SUCCINATE-SEMIALDEHYDE DEHYDROGENASE, MITOCHONDRIAL"/>
    <property type="match status" value="1"/>
</dbReference>
<evidence type="ECO:0000256" key="1">
    <source>
        <dbReference type="ARBA" id="ARBA00023002"/>
    </source>
</evidence>
<dbReference type="Proteomes" id="UP000094336">
    <property type="component" value="Unassembled WGS sequence"/>
</dbReference>
<accession>A0A1E3QRL3</accession>
<dbReference type="SUPFAM" id="SSF53720">
    <property type="entry name" value="ALDH-like"/>
    <property type="match status" value="1"/>
</dbReference>
<dbReference type="GeneID" id="30148654"/>
<dbReference type="Gene3D" id="3.40.309.10">
    <property type="entry name" value="Aldehyde Dehydrogenase, Chain A, domain 2"/>
    <property type="match status" value="1"/>
</dbReference>
<dbReference type="OrthoDB" id="310895at2759"/>
<evidence type="ECO:0000313" key="4">
    <source>
        <dbReference type="Proteomes" id="UP000094336"/>
    </source>
</evidence>
<evidence type="ECO:0000259" key="2">
    <source>
        <dbReference type="Pfam" id="PF00171"/>
    </source>
</evidence>
<protein>
    <recommendedName>
        <fullName evidence="2">Aldehyde dehydrogenase domain-containing protein</fullName>
    </recommendedName>
</protein>
<keyword evidence="4" id="KW-1185">Reference proteome</keyword>
<dbReference type="EMBL" id="KV454430">
    <property type="protein sequence ID" value="ODQ80343.1"/>
    <property type="molecule type" value="Genomic_DNA"/>
</dbReference>
<dbReference type="GO" id="GO:0004777">
    <property type="term" value="F:succinate-semialdehyde dehydrogenase (NAD+) activity"/>
    <property type="evidence" value="ECO:0007669"/>
    <property type="project" value="TreeGrafter"/>
</dbReference>
<dbReference type="InterPro" id="IPR015590">
    <property type="entry name" value="Aldehyde_DH_dom"/>
</dbReference>
<dbReference type="RefSeq" id="XP_018985671.1">
    <property type="nucleotide sequence ID" value="XM_019130801.1"/>
</dbReference>
<dbReference type="STRING" id="984486.A0A1E3QRL3"/>
<dbReference type="InterPro" id="IPR050740">
    <property type="entry name" value="Aldehyde_DH_Superfamily"/>
</dbReference>
<dbReference type="InterPro" id="IPR016163">
    <property type="entry name" value="Ald_DH_C"/>
</dbReference>
<dbReference type="InterPro" id="IPR016162">
    <property type="entry name" value="Ald_DH_N"/>
</dbReference>
<dbReference type="Pfam" id="PF00171">
    <property type="entry name" value="Aldedh"/>
    <property type="match status" value="1"/>
</dbReference>
<name>A0A1E3QRL3_9ASCO</name>
<evidence type="ECO:0000313" key="3">
    <source>
        <dbReference type="EMBL" id="ODQ80343.1"/>
    </source>
</evidence>
<dbReference type="AlphaFoldDB" id="A0A1E3QRL3"/>
<dbReference type="InterPro" id="IPR016161">
    <property type="entry name" value="Ald_DH/histidinol_DH"/>
</dbReference>
<sequence length="474" mass="51280">MTTHIPLIIGGQDVATKKTFDEFSPEGKLLHQVHYLENVADTLQVCRAAEAGFHSWHKTKWTEKARILKAVALKIEERKAELVAAHLEIGIPPWFAGFNVDGSVDQVQNYVGQLANAQGSMQQSEAYALALVVREPLGVVLSISPWNAPGILAMRSILAPLVAGNAVIVKASEKSSKIAYLLVKCFIDGGVPAETISLIHSPPQETAALVENFIADPVVKKINFTGSTAVGAAIAATAGKHLKPVLMELGGKNCVVVTEDVADLDKCVANTTWSAWSHRGQICMSTERVLVHESVFDEFVAKAKLVGAAMLKEDKDLQLLQRDPVYAQKIKYLLKDAVSKGAVSLLGASGNHASEDYSLRPTILTNVTEDMEIYTTETFGPVFFVEKYDTTENAISSVNASQYGLKCSIWSGNHLRALEMAREIQSGGVHINSSTISDEATLAHGGVKSSGYGRFNSTWGIDEFSYQKAITLSH</sequence>
<reference evidence="4" key="1">
    <citation type="submission" date="2016-05" db="EMBL/GenBank/DDBJ databases">
        <title>Comparative genomics of biotechnologically important yeasts.</title>
        <authorList>
            <consortium name="DOE Joint Genome Institute"/>
            <person name="Riley R."/>
            <person name="Haridas S."/>
            <person name="Wolfe K.H."/>
            <person name="Lopes M.R."/>
            <person name="Hittinger C.T."/>
            <person name="Goker M."/>
            <person name="Salamov A."/>
            <person name="Wisecaver J."/>
            <person name="Long T.M."/>
            <person name="Aerts A.L."/>
            <person name="Barry K."/>
            <person name="Choi C."/>
            <person name="Clum A."/>
            <person name="Coughlan A.Y."/>
            <person name="Deshpande S."/>
            <person name="Douglass A.P."/>
            <person name="Hanson S.J."/>
            <person name="Klenk H.-P."/>
            <person name="Labutti K."/>
            <person name="Lapidus A."/>
            <person name="Lindquist E."/>
            <person name="Lipzen A."/>
            <person name="Meier-Kolthoff J.P."/>
            <person name="Ohm R.A."/>
            <person name="Otillar R.P."/>
            <person name="Pangilinan J."/>
            <person name="Peng Y."/>
            <person name="Rokas A."/>
            <person name="Rosa C.A."/>
            <person name="Scheuner C."/>
            <person name="Sibirny A.A."/>
            <person name="Slot J.C."/>
            <person name="Stielow J.B."/>
            <person name="Sun H."/>
            <person name="Kurtzman C.P."/>
            <person name="Blackwell M."/>
            <person name="Grigoriev I.V."/>
            <person name="Jeffries T.W."/>
        </authorList>
    </citation>
    <scope>NUCLEOTIDE SEQUENCE [LARGE SCALE GENOMIC DNA]</scope>
    <source>
        <strain evidence="4">NRRL Y-12698</strain>
    </source>
</reference>
<dbReference type="GO" id="GO:0009450">
    <property type="term" value="P:gamma-aminobutyric acid catabolic process"/>
    <property type="evidence" value="ECO:0007669"/>
    <property type="project" value="TreeGrafter"/>
</dbReference>
<keyword evidence="1" id="KW-0560">Oxidoreductase</keyword>
<dbReference type="Gene3D" id="3.40.605.10">
    <property type="entry name" value="Aldehyde Dehydrogenase, Chain A, domain 1"/>
    <property type="match status" value="1"/>
</dbReference>